<comment type="caution">
    <text evidence="3">The sequence shown here is derived from an EMBL/GenBank/DDBJ whole genome shotgun (WGS) entry which is preliminary data.</text>
</comment>
<protein>
    <submittedName>
        <fullName evidence="3">Uncharacterized protein</fullName>
    </submittedName>
</protein>
<proteinExistence type="predicted"/>
<keyword evidence="2" id="KW-0812">Transmembrane</keyword>
<feature type="transmembrane region" description="Helical" evidence="2">
    <location>
        <begin position="97"/>
        <end position="120"/>
    </location>
</feature>
<dbReference type="VEuPathDB" id="TriTrypDB:LdBPK_080590.1"/>
<feature type="compositionally biased region" description="Low complexity" evidence="1">
    <location>
        <begin position="171"/>
        <end position="185"/>
    </location>
</feature>
<evidence type="ECO:0000256" key="2">
    <source>
        <dbReference type="SAM" id="Phobius"/>
    </source>
</evidence>
<evidence type="ECO:0000256" key="1">
    <source>
        <dbReference type="SAM" id="MobiDB-lite"/>
    </source>
</evidence>
<sequence length="211" mass="22477">MASAVSTCACAPQRSNAALILLCLTAAWCVLCMTTPWATMVVAQGSASAVTGICSYAVWTTTLPPSGDAHIVYPPGAVAYQPQNHTIQPVNFFLHHWYVAIALILCAVCGFYTSLALSFIHHFDFYAQHQAMKVVGESYATKGYFNLDGEDAHGAPRPTAALAGAHAARSRRLSLSSVQSSSYSDDSYDGESLPSPSEADDGIIEMNPLQL</sequence>
<evidence type="ECO:0000313" key="4">
    <source>
        <dbReference type="Proteomes" id="UP000318447"/>
    </source>
</evidence>
<gene>
    <name evidence="3" type="ORF">CGC21_0360</name>
</gene>
<organism evidence="3 4">
    <name type="scientific">Leishmania donovani</name>
    <dbReference type="NCBI Taxonomy" id="5661"/>
    <lineage>
        <taxon>Eukaryota</taxon>
        <taxon>Discoba</taxon>
        <taxon>Euglenozoa</taxon>
        <taxon>Kinetoplastea</taxon>
        <taxon>Metakinetoplastina</taxon>
        <taxon>Trypanosomatida</taxon>
        <taxon>Trypanosomatidae</taxon>
        <taxon>Leishmaniinae</taxon>
        <taxon>Leishmania</taxon>
    </lineage>
</organism>
<keyword evidence="2" id="KW-1133">Transmembrane helix</keyword>
<dbReference type="EMBL" id="RHLC01000034">
    <property type="protein sequence ID" value="TPP49099.1"/>
    <property type="molecule type" value="Genomic_DNA"/>
</dbReference>
<keyword evidence="2" id="KW-0472">Membrane</keyword>
<accession>A0A504XNR9</accession>
<dbReference type="AlphaFoldDB" id="A0A504XNR9"/>
<dbReference type="Proteomes" id="UP000318447">
    <property type="component" value="Unassembled WGS sequence"/>
</dbReference>
<name>A0A504XNR9_LEIDO</name>
<feature type="region of interest" description="Disordered" evidence="1">
    <location>
        <begin position="171"/>
        <end position="211"/>
    </location>
</feature>
<reference evidence="4" key="1">
    <citation type="submission" date="2019-02" db="EMBL/GenBank/DDBJ databases">
        <title>FDA dAtabase for Regulatory Grade micrObial Sequences (FDA-ARGOS): Supporting development and validation of Infectious Disease Dx tests.</title>
        <authorList>
            <person name="Duncan R."/>
            <person name="Fisher C."/>
            <person name="Tallon L."/>
            <person name="Sadzewicz L."/>
            <person name="Sengamalay N."/>
            <person name="Ott S."/>
            <person name="Godinez A."/>
            <person name="Nagaraj S."/>
            <person name="Vavikolanu K."/>
            <person name="Nadendla S."/>
            <person name="Aluvathingal J."/>
            <person name="Sichtig H."/>
        </authorList>
    </citation>
    <scope>NUCLEOTIDE SEQUENCE [LARGE SCALE GENOMIC DNA]</scope>
    <source>
        <strain evidence="4">FDAARGOS_361</strain>
    </source>
</reference>
<evidence type="ECO:0000313" key="3">
    <source>
        <dbReference type="EMBL" id="TPP49099.1"/>
    </source>
</evidence>
<dbReference type="VEuPathDB" id="TriTrypDB:LDHU3_08.0650"/>
<dbReference type="VEuPathDB" id="TriTrypDB:LdCL_080010800"/>